<evidence type="ECO:0000256" key="1">
    <source>
        <dbReference type="ARBA" id="ARBA00009437"/>
    </source>
</evidence>
<organism evidence="3 4">
    <name type="scientific">Pandoraea terrae</name>
    <dbReference type="NCBI Taxonomy" id="1537710"/>
    <lineage>
        <taxon>Bacteria</taxon>
        <taxon>Pseudomonadati</taxon>
        <taxon>Pseudomonadota</taxon>
        <taxon>Betaproteobacteria</taxon>
        <taxon>Burkholderiales</taxon>
        <taxon>Burkholderiaceae</taxon>
        <taxon>Pandoraea</taxon>
    </lineage>
</organism>
<dbReference type="PANTHER" id="PTHR30537:SF35">
    <property type="entry name" value="TRANSCRIPTIONAL REGULATORY PROTEIN"/>
    <property type="match status" value="1"/>
</dbReference>
<dbReference type="Pfam" id="PF03466">
    <property type="entry name" value="LysR_substrate"/>
    <property type="match status" value="1"/>
</dbReference>
<sequence length="95" mass="10685">MTCNSSMALRHAAIQGAGIACLPTYVVSEDILEGRLNVVAPEYRCTIAHTLYAMYFRSKYINPVIRSFIDFLGEVPPWDVAMMERYPSLIPRSIA</sequence>
<dbReference type="GO" id="GO:0003700">
    <property type="term" value="F:DNA-binding transcription factor activity"/>
    <property type="evidence" value="ECO:0007669"/>
    <property type="project" value="TreeGrafter"/>
</dbReference>
<dbReference type="PANTHER" id="PTHR30537">
    <property type="entry name" value="HTH-TYPE TRANSCRIPTIONAL REGULATOR"/>
    <property type="match status" value="1"/>
</dbReference>
<dbReference type="GO" id="GO:0043565">
    <property type="term" value="F:sequence-specific DNA binding"/>
    <property type="evidence" value="ECO:0007669"/>
    <property type="project" value="TreeGrafter"/>
</dbReference>
<name>A0A5E4VC66_9BURK</name>
<evidence type="ECO:0000259" key="2">
    <source>
        <dbReference type="Pfam" id="PF03466"/>
    </source>
</evidence>
<dbReference type="AlphaFoldDB" id="A0A5E4VC66"/>
<dbReference type="EMBL" id="CABPRZ010000009">
    <property type="protein sequence ID" value="VVE09711.1"/>
    <property type="molecule type" value="Genomic_DNA"/>
</dbReference>
<accession>A0A5E4VC66</accession>
<dbReference type="Gene3D" id="3.40.190.10">
    <property type="entry name" value="Periplasmic binding protein-like II"/>
    <property type="match status" value="2"/>
</dbReference>
<dbReference type="Proteomes" id="UP000414233">
    <property type="component" value="Unassembled WGS sequence"/>
</dbReference>
<evidence type="ECO:0000313" key="4">
    <source>
        <dbReference type="Proteomes" id="UP000414233"/>
    </source>
</evidence>
<gene>
    <name evidence="3" type="ORF">PTE30175_02495</name>
</gene>
<keyword evidence="4" id="KW-1185">Reference proteome</keyword>
<dbReference type="GO" id="GO:0006351">
    <property type="term" value="P:DNA-templated transcription"/>
    <property type="evidence" value="ECO:0007669"/>
    <property type="project" value="TreeGrafter"/>
</dbReference>
<proteinExistence type="inferred from homology"/>
<reference evidence="3 4" key="1">
    <citation type="submission" date="2019-08" db="EMBL/GenBank/DDBJ databases">
        <authorList>
            <person name="Peeters C."/>
        </authorList>
    </citation>
    <scope>NUCLEOTIDE SEQUENCE [LARGE SCALE GENOMIC DNA]</scope>
    <source>
        <strain evidence="3 4">LMG 30175</strain>
    </source>
</reference>
<evidence type="ECO:0000313" key="3">
    <source>
        <dbReference type="EMBL" id="VVE09711.1"/>
    </source>
</evidence>
<dbReference type="InterPro" id="IPR058163">
    <property type="entry name" value="LysR-type_TF_proteobact-type"/>
</dbReference>
<comment type="similarity">
    <text evidence="1">Belongs to the LysR transcriptional regulatory family.</text>
</comment>
<dbReference type="SUPFAM" id="SSF53850">
    <property type="entry name" value="Periplasmic binding protein-like II"/>
    <property type="match status" value="1"/>
</dbReference>
<feature type="domain" description="LysR substrate-binding" evidence="2">
    <location>
        <begin position="1"/>
        <end position="75"/>
    </location>
</feature>
<dbReference type="InterPro" id="IPR005119">
    <property type="entry name" value="LysR_subst-bd"/>
</dbReference>
<dbReference type="OrthoDB" id="8928056at2"/>
<protein>
    <submittedName>
        <fullName evidence="3">LysR family transcriptional regulator</fullName>
    </submittedName>
</protein>